<evidence type="ECO:0000313" key="4">
    <source>
        <dbReference type="Proteomes" id="UP000198693"/>
    </source>
</evidence>
<keyword evidence="4" id="KW-1185">Reference proteome</keyword>
<dbReference type="SUPFAM" id="SSF56524">
    <property type="entry name" value="Oxidoreductase molybdopterin-binding domain"/>
    <property type="match status" value="1"/>
</dbReference>
<feature type="signal peptide" evidence="1">
    <location>
        <begin position="1"/>
        <end position="26"/>
    </location>
</feature>
<sequence>MPRCVMSGLSAFLFIGLQLASTSLVAEPLSTPTGEVILTISGNIERTNAGAQAHLDRDMLMALESCVIETSTPWHREPGRFEGPLFRAILSAVGARGEVVHVQALDGFEAEIPVSDLETYDVILAMKHNGETMAIRDMGPLFVLYPFDDYPELLTEMIRFRSVWQVNHLHVP</sequence>
<organism evidence="3 4">
    <name type="scientific">Halomonas korlensis</name>
    <dbReference type="NCBI Taxonomy" id="463301"/>
    <lineage>
        <taxon>Bacteria</taxon>
        <taxon>Pseudomonadati</taxon>
        <taxon>Pseudomonadota</taxon>
        <taxon>Gammaproteobacteria</taxon>
        <taxon>Oceanospirillales</taxon>
        <taxon>Halomonadaceae</taxon>
        <taxon>Halomonas</taxon>
    </lineage>
</organism>
<evidence type="ECO:0000256" key="1">
    <source>
        <dbReference type="SAM" id="SignalP"/>
    </source>
</evidence>
<proteinExistence type="predicted"/>
<evidence type="ECO:0000313" key="3">
    <source>
        <dbReference type="EMBL" id="SFU45197.1"/>
    </source>
</evidence>
<dbReference type="Pfam" id="PF00174">
    <property type="entry name" value="Oxidored_molyb"/>
    <property type="match status" value="1"/>
</dbReference>
<keyword evidence="1" id="KW-0732">Signal</keyword>
<dbReference type="InterPro" id="IPR036374">
    <property type="entry name" value="OxRdtase_Mopterin-bd_sf"/>
</dbReference>
<feature type="domain" description="Oxidoreductase molybdopterin-binding" evidence="2">
    <location>
        <begin position="79"/>
        <end position="141"/>
    </location>
</feature>
<reference evidence="4" key="1">
    <citation type="submission" date="2016-10" db="EMBL/GenBank/DDBJ databases">
        <authorList>
            <person name="Varghese N."/>
            <person name="Submissions S."/>
        </authorList>
    </citation>
    <scope>NUCLEOTIDE SEQUENCE [LARGE SCALE GENOMIC DNA]</scope>
    <source>
        <strain evidence="4">CGMCC 1.6981</strain>
    </source>
</reference>
<name>A0A1I7G9T2_9GAMM</name>
<dbReference type="Proteomes" id="UP000198693">
    <property type="component" value="Unassembled WGS sequence"/>
</dbReference>
<dbReference type="AlphaFoldDB" id="A0A1I7G9T2"/>
<dbReference type="RefSeq" id="WP_245784161.1">
    <property type="nucleotide sequence ID" value="NZ_FPBP01000002.1"/>
</dbReference>
<accession>A0A1I7G9T2</accession>
<dbReference type="STRING" id="463301.SAMN04487955_102379"/>
<evidence type="ECO:0000259" key="2">
    <source>
        <dbReference type="Pfam" id="PF00174"/>
    </source>
</evidence>
<dbReference type="Gene3D" id="3.90.420.10">
    <property type="entry name" value="Oxidoreductase, molybdopterin-binding domain"/>
    <property type="match status" value="1"/>
</dbReference>
<protein>
    <recommendedName>
        <fullName evidence="2">Oxidoreductase molybdopterin-binding domain-containing protein</fullName>
    </recommendedName>
</protein>
<dbReference type="EMBL" id="FPBP01000002">
    <property type="protein sequence ID" value="SFU45197.1"/>
    <property type="molecule type" value="Genomic_DNA"/>
</dbReference>
<feature type="chain" id="PRO_5011648211" description="Oxidoreductase molybdopterin-binding domain-containing protein" evidence="1">
    <location>
        <begin position="27"/>
        <end position="172"/>
    </location>
</feature>
<dbReference type="InterPro" id="IPR000572">
    <property type="entry name" value="OxRdtase_Mopterin-bd_dom"/>
</dbReference>
<gene>
    <name evidence="3" type="ORF">SAMN04487955_102379</name>
</gene>